<dbReference type="PANTHER" id="PTHR10302:SF0">
    <property type="entry name" value="SINGLE-STRANDED DNA-BINDING PROTEIN, MITOCHONDRIAL"/>
    <property type="match status" value="1"/>
</dbReference>
<comment type="caution">
    <text evidence="2">Lacks conserved residue(s) required for the propagation of feature annotation.</text>
</comment>
<evidence type="ECO:0000256" key="3">
    <source>
        <dbReference type="PIRNR" id="PIRNR002070"/>
    </source>
</evidence>
<dbReference type="InterPro" id="IPR011344">
    <property type="entry name" value="ssDNA-bd"/>
</dbReference>
<dbReference type="GO" id="GO:0009295">
    <property type="term" value="C:nucleoid"/>
    <property type="evidence" value="ECO:0007669"/>
    <property type="project" value="TreeGrafter"/>
</dbReference>
<dbReference type="Pfam" id="PF00436">
    <property type="entry name" value="SSB"/>
    <property type="match status" value="1"/>
</dbReference>
<dbReference type="Gene3D" id="2.40.50.140">
    <property type="entry name" value="Nucleic acid-binding proteins"/>
    <property type="match status" value="1"/>
</dbReference>
<organism evidence="4 5">
    <name type="scientific">Candidatus Avitreponema avistercoris</name>
    <dbReference type="NCBI Taxonomy" id="2840705"/>
    <lineage>
        <taxon>Bacteria</taxon>
        <taxon>Pseudomonadati</taxon>
        <taxon>Spirochaetota</taxon>
        <taxon>Spirochaetia</taxon>
        <taxon>Spirochaetales</taxon>
        <taxon>Candidatus Avitreponema</taxon>
    </lineage>
</organism>
<gene>
    <name evidence="4" type="ORF">IAA96_01230</name>
</gene>
<dbReference type="GO" id="GO:0006260">
    <property type="term" value="P:DNA replication"/>
    <property type="evidence" value="ECO:0007669"/>
    <property type="project" value="InterPro"/>
</dbReference>
<dbReference type="PROSITE" id="PS50935">
    <property type="entry name" value="SSB"/>
    <property type="match status" value="1"/>
</dbReference>
<dbReference type="PIRSF" id="PIRSF002070">
    <property type="entry name" value="SSB"/>
    <property type="match status" value="1"/>
</dbReference>
<proteinExistence type="inferred from homology"/>
<dbReference type="HAMAP" id="MF_00984">
    <property type="entry name" value="SSB"/>
    <property type="match status" value="1"/>
</dbReference>
<name>A0A9D9ER34_9SPIR</name>
<reference evidence="4" key="1">
    <citation type="submission" date="2020-10" db="EMBL/GenBank/DDBJ databases">
        <authorList>
            <person name="Gilroy R."/>
        </authorList>
    </citation>
    <scope>NUCLEOTIDE SEQUENCE</scope>
    <source>
        <strain evidence="4">B3-4054</strain>
    </source>
</reference>
<evidence type="ECO:0000256" key="1">
    <source>
        <dbReference type="ARBA" id="ARBA00023125"/>
    </source>
</evidence>
<dbReference type="CDD" id="cd04496">
    <property type="entry name" value="SSB_OBF"/>
    <property type="match status" value="1"/>
</dbReference>
<dbReference type="EMBL" id="JADIMS010000019">
    <property type="protein sequence ID" value="MBO8449709.1"/>
    <property type="molecule type" value="Genomic_DNA"/>
</dbReference>
<evidence type="ECO:0000313" key="4">
    <source>
        <dbReference type="EMBL" id="MBO8449709.1"/>
    </source>
</evidence>
<sequence>MNSLNSMLLEGNVVRDPVLKTTPKGTPVCTFSIASNRYYRQDDVREKETSFFEVETWGKLAEACGKSCVKGRGVRIVGRMKQDRWTGSDGRNYSRIKLVGEHVEFKPVFSKTQAENPQLPEQHTPGTGVPEAAVAAGDAAFPVPAF</sequence>
<evidence type="ECO:0000256" key="2">
    <source>
        <dbReference type="HAMAP-Rule" id="MF_00984"/>
    </source>
</evidence>
<comment type="caution">
    <text evidence="4">The sequence shown here is derived from an EMBL/GenBank/DDBJ whole genome shotgun (WGS) entry which is preliminary data.</text>
</comment>
<comment type="subunit">
    <text evidence="2">Homotetramer.</text>
</comment>
<reference evidence="4" key="2">
    <citation type="journal article" date="2021" name="PeerJ">
        <title>Extensive microbial diversity within the chicken gut microbiome revealed by metagenomics and culture.</title>
        <authorList>
            <person name="Gilroy R."/>
            <person name="Ravi A."/>
            <person name="Getino M."/>
            <person name="Pursley I."/>
            <person name="Horton D.L."/>
            <person name="Alikhan N.F."/>
            <person name="Baker D."/>
            <person name="Gharbi K."/>
            <person name="Hall N."/>
            <person name="Watson M."/>
            <person name="Adriaenssens E.M."/>
            <person name="Foster-Nyarko E."/>
            <person name="Jarju S."/>
            <person name="Secka A."/>
            <person name="Antonio M."/>
            <person name="Oren A."/>
            <person name="Chaudhuri R.R."/>
            <person name="La Ragione R."/>
            <person name="Hildebrand F."/>
            <person name="Pallen M.J."/>
        </authorList>
    </citation>
    <scope>NUCLEOTIDE SEQUENCE</scope>
    <source>
        <strain evidence="4">B3-4054</strain>
    </source>
</reference>
<dbReference type="Proteomes" id="UP000823616">
    <property type="component" value="Unassembled WGS sequence"/>
</dbReference>
<accession>A0A9D9ER34</accession>
<evidence type="ECO:0000313" key="5">
    <source>
        <dbReference type="Proteomes" id="UP000823616"/>
    </source>
</evidence>
<dbReference type="NCBIfam" id="TIGR00621">
    <property type="entry name" value="ssb"/>
    <property type="match status" value="1"/>
</dbReference>
<dbReference type="AlphaFoldDB" id="A0A9D9ER34"/>
<dbReference type="InterPro" id="IPR000424">
    <property type="entry name" value="Primosome_PriB/ssb"/>
</dbReference>
<protein>
    <recommendedName>
        <fullName evidence="2 3">Single-stranded DNA-binding protein</fullName>
        <shortName evidence="2">SSB</shortName>
    </recommendedName>
</protein>
<dbReference type="InterPro" id="IPR012340">
    <property type="entry name" value="NA-bd_OB-fold"/>
</dbReference>
<dbReference type="GO" id="GO:0003697">
    <property type="term" value="F:single-stranded DNA binding"/>
    <property type="evidence" value="ECO:0007669"/>
    <property type="project" value="UniProtKB-UniRule"/>
</dbReference>
<dbReference type="SUPFAM" id="SSF50249">
    <property type="entry name" value="Nucleic acid-binding proteins"/>
    <property type="match status" value="1"/>
</dbReference>
<dbReference type="PANTHER" id="PTHR10302">
    <property type="entry name" value="SINGLE-STRANDED DNA-BINDING PROTEIN"/>
    <property type="match status" value="1"/>
</dbReference>
<keyword evidence="1 2" id="KW-0238">DNA-binding</keyword>